<dbReference type="EMBL" id="JABANP010000350">
    <property type="protein sequence ID" value="KAF4683713.1"/>
    <property type="molecule type" value="Genomic_DNA"/>
</dbReference>
<feature type="compositionally biased region" description="Low complexity" evidence="8">
    <location>
        <begin position="774"/>
        <end position="792"/>
    </location>
</feature>
<dbReference type="InterPro" id="IPR004088">
    <property type="entry name" value="KH_dom_type_1"/>
</dbReference>
<feature type="region of interest" description="Disordered" evidence="8">
    <location>
        <begin position="761"/>
        <end position="792"/>
    </location>
</feature>
<evidence type="ECO:0000256" key="5">
    <source>
        <dbReference type="ARBA" id="ARBA00022801"/>
    </source>
</evidence>
<dbReference type="Gene3D" id="3.90.80.10">
    <property type="entry name" value="Inorganic pyrophosphatase"/>
    <property type="match status" value="1"/>
</dbReference>
<proteinExistence type="inferred from homology"/>
<dbReference type="PANTHER" id="PTHR10286">
    <property type="entry name" value="INORGANIC PYROPHOSPHATASE"/>
    <property type="match status" value="1"/>
</dbReference>
<evidence type="ECO:0000256" key="4">
    <source>
        <dbReference type="ARBA" id="ARBA00022723"/>
    </source>
</evidence>
<feature type="region of interest" description="Disordered" evidence="8">
    <location>
        <begin position="255"/>
        <end position="286"/>
    </location>
</feature>
<feature type="domain" description="K Homology" evidence="9">
    <location>
        <begin position="100"/>
        <end position="170"/>
    </location>
</feature>
<dbReference type="SMART" id="SM00322">
    <property type="entry name" value="KH"/>
    <property type="match status" value="3"/>
</dbReference>
<dbReference type="SUPFAM" id="SSF54791">
    <property type="entry name" value="Eukaryotic type KH-domain (KH-domain type I)"/>
    <property type="match status" value="2"/>
</dbReference>
<evidence type="ECO:0000256" key="7">
    <source>
        <dbReference type="PROSITE-ProRule" id="PRU00117"/>
    </source>
</evidence>
<evidence type="ECO:0000256" key="6">
    <source>
        <dbReference type="ARBA" id="ARBA00022842"/>
    </source>
</evidence>
<dbReference type="InterPro" id="IPR036612">
    <property type="entry name" value="KH_dom_type_1_sf"/>
</dbReference>
<dbReference type="Pfam" id="PF00719">
    <property type="entry name" value="Pyrophosphatase"/>
    <property type="match status" value="1"/>
</dbReference>
<reference evidence="10 11" key="1">
    <citation type="submission" date="2020-04" db="EMBL/GenBank/DDBJ databases">
        <title>Perkinsus olseni comparative genomics.</title>
        <authorList>
            <person name="Bogema D.R."/>
        </authorList>
    </citation>
    <scope>NUCLEOTIDE SEQUENCE [LARGE SCALE GENOMIC DNA]</scope>
    <source>
        <strain evidence="10">00978-12</strain>
    </source>
</reference>
<dbReference type="GO" id="GO:0003723">
    <property type="term" value="F:RNA binding"/>
    <property type="evidence" value="ECO:0007669"/>
    <property type="project" value="UniProtKB-UniRule"/>
</dbReference>
<dbReference type="CDD" id="cd00105">
    <property type="entry name" value="KH-I"/>
    <property type="match status" value="2"/>
</dbReference>
<sequence>MSAPPIPTSFSRPTESANPMERVIEVPQKAVGKAIGKGGDSIKRIRNETGARVEVDQSTKEQGFSRFVVTAPHMDQVERAVEQLNEIIRSCESCDFLRPGDTERRVPLPEDKVGDVIGPRACVLDELKRRSGCRMDVVVKVPVGEMKYARIVGPPEACAIGAFLVNEVVNGNFDVGGVIRKYSERTGQQLFNPDHDMRRKGGGPGGVPGGKGNFGKGNFGTPERYQNPRNYADMGGPNFRTSPYGGGKGAGSRFGDGMGPQGQWSRPCENPGRNWQSIPPPPLPAGGYGSQGVGNYAGKTAVGHGMMASNAILKFKIPTFAYDKVMGVENDVLRRISRETSSQISELAGRDEIGQATLLLEAASQAAVDSAIRELEEVIFTCEKPIPGPGESQEFLPMNAADAAKMEGYRSSVIDDLKKRSGCRMEVTLARPDADADDNMLTIVGSAEQVKIGMMLAAQVLSGQIDSQAIERRFREAHAGRPGEASSLLPSGPSQDNIPLWSRPGEKWKETGLHCNYIAEIQHGMRAKFEVATKEPHNPIRQDTKSDGKLRFYGKEPCFNYGALPQTWEDPSVQDAETKLYGDRDPLDLVELSETPLPTGTLTEVKILGCFCLLDQGEVDWKVLAINTDDAWSKRLGSLDDVEKYMPGRVEEVMHWFKTYKMLEGKPENEIGYGGQALPLGKAFEVITTAHRQWEELVKGVSKESTEYWMPSKIFLFPLVVGASSTLGSLPGQLFHSAAFVKKSNKYTVPFCNMYFHSNSPVTSPSLPRRRTDPTTATFTPSSASSLPSETPSTSHVPFIGPKLPPVASVQGPGLSQRGFVPEVAFCSDLTELTRSAEILYVSGLGPLVEIVPTSPPVDLGYIMMRLGAALRRILVVSPSWMIPNGGPIQVDRAVALLQSDTELSDFVMEGSASVKPYHPCIDEEHTIEICKSFQAKDGSSGCCALIAYRDAVRVLRDEKKNRVLMIKRAGRLGMDNSVTIKYFIEAVLGDSGCVKHVLMLPCKVASCQSRLSNSSDLSLTMAPEMGFLVFTDDFSPLRALGLTLNGELIVRPGVSLRLELYSGCDFARRDTVG</sequence>
<accession>A0A7J6NII0</accession>
<dbReference type="GO" id="GO:0004427">
    <property type="term" value="F:inorganic diphosphate phosphatase activity"/>
    <property type="evidence" value="ECO:0007669"/>
    <property type="project" value="UniProtKB-EC"/>
</dbReference>
<feature type="region of interest" description="Disordered" evidence="8">
    <location>
        <begin position="476"/>
        <end position="495"/>
    </location>
</feature>
<evidence type="ECO:0000256" key="1">
    <source>
        <dbReference type="ARBA" id="ARBA00001946"/>
    </source>
</evidence>
<dbReference type="Gene3D" id="3.30.1370.10">
    <property type="entry name" value="K Homology domain, type 1"/>
    <property type="match status" value="2"/>
</dbReference>
<evidence type="ECO:0000259" key="9">
    <source>
        <dbReference type="SMART" id="SM00322"/>
    </source>
</evidence>
<organism evidence="10 11">
    <name type="scientific">Perkinsus olseni</name>
    <name type="common">Perkinsus atlanticus</name>
    <dbReference type="NCBI Taxonomy" id="32597"/>
    <lineage>
        <taxon>Eukaryota</taxon>
        <taxon>Sar</taxon>
        <taxon>Alveolata</taxon>
        <taxon>Perkinsozoa</taxon>
        <taxon>Perkinsea</taxon>
        <taxon>Perkinsida</taxon>
        <taxon>Perkinsidae</taxon>
        <taxon>Perkinsus</taxon>
    </lineage>
</organism>
<dbReference type="OrthoDB" id="1608002at2759"/>
<feature type="region of interest" description="Disordered" evidence="8">
    <location>
        <begin position="190"/>
        <end position="226"/>
    </location>
</feature>
<comment type="caution">
    <text evidence="10">The sequence shown here is derived from an EMBL/GenBank/DDBJ whole genome shotgun (WGS) entry which is preliminary data.</text>
</comment>
<feature type="compositionally biased region" description="Polar residues" evidence="8">
    <location>
        <begin position="8"/>
        <end position="17"/>
    </location>
</feature>
<gene>
    <name evidence="10" type="ORF">FOZ60_008755</name>
</gene>
<dbReference type="EC" id="3.6.1.1" evidence="3"/>
<dbReference type="InterPro" id="IPR036649">
    <property type="entry name" value="Pyrophosphatase_sf"/>
</dbReference>
<keyword evidence="7" id="KW-0694">RNA-binding</keyword>
<feature type="domain" description="K Homology" evidence="9">
    <location>
        <begin position="18"/>
        <end position="89"/>
    </location>
</feature>
<evidence type="ECO:0000256" key="3">
    <source>
        <dbReference type="ARBA" id="ARBA00012146"/>
    </source>
</evidence>
<dbReference type="GO" id="GO:0005737">
    <property type="term" value="C:cytoplasm"/>
    <property type="evidence" value="ECO:0007669"/>
    <property type="project" value="InterPro"/>
</dbReference>
<dbReference type="InterPro" id="IPR004087">
    <property type="entry name" value="KH_dom"/>
</dbReference>
<feature type="compositionally biased region" description="Gly residues" evidence="8">
    <location>
        <begin position="202"/>
        <end position="218"/>
    </location>
</feature>
<comment type="similarity">
    <text evidence="2">Belongs to the PPase family.</text>
</comment>
<dbReference type="Proteomes" id="UP000541610">
    <property type="component" value="Unassembled WGS sequence"/>
</dbReference>
<keyword evidence="6" id="KW-0460">Magnesium</keyword>
<dbReference type="InterPro" id="IPR008162">
    <property type="entry name" value="Pyrophosphatase"/>
</dbReference>
<evidence type="ECO:0000313" key="11">
    <source>
        <dbReference type="Proteomes" id="UP000541610"/>
    </source>
</evidence>
<name>A0A7J6NII0_PEROL</name>
<keyword evidence="4" id="KW-0479">Metal-binding</keyword>
<protein>
    <recommendedName>
        <fullName evidence="3">inorganic diphosphatase</fullName>
        <ecNumber evidence="3">3.6.1.1</ecNumber>
    </recommendedName>
</protein>
<keyword evidence="5" id="KW-0378">Hydrolase</keyword>
<dbReference type="GO" id="GO:0006796">
    <property type="term" value="P:phosphate-containing compound metabolic process"/>
    <property type="evidence" value="ECO:0007669"/>
    <property type="project" value="InterPro"/>
</dbReference>
<feature type="region of interest" description="Disordered" evidence="8">
    <location>
        <begin position="1"/>
        <end position="20"/>
    </location>
</feature>
<feature type="domain" description="K Homology" evidence="9">
    <location>
        <begin position="309"/>
        <end position="380"/>
    </location>
</feature>
<dbReference type="Pfam" id="PF00013">
    <property type="entry name" value="KH_1"/>
    <property type="match status" value="2"/>
</dbReference>
<dbReference type="GO" id="GO:0000287">
    <property type="term" value="F:magnesium ion binding"/>
    <property type="evidence" value="ECO:0007669"/>
    <property type="project" value="InterPro"/>
</dbReference>
<dbReference type="AlphaFoldDB" id="A0A7J6NII0"/>
<evidence type="ECO:0000313" key="10">
    <source>
        <dbReference type="EMBL" id="KAF4683713.1"/>
    </source>
</evidence>
<comment type="cofactor">
    <cofactor evidence="1">
        <name>Mg(2+)</name>
        <dbReference type="ChEBI" id="CHEBI:18420"/>
    </cofactor>
</comment>
<dbReference type="PROSITE" id="PS50084">
    <property type="entry name" value="KH_TYPE_1"/>
    <property type="match status" value="2"/>
</dbReference>
<dbReference type="SUPFAM" id="SSF50324">
    <property type="entry name" value="Inorganic pyrophosphatase"/>
    <property type="match status" value="1"/>
</dbReference>
<evidence type="ECO:0000256" key="2">
    <source>
        <dbReference type="ARBA" id="ARBA00006220"/>
    </source>
</evidence>
<evidence type="ECO:0000256" key="8">
    <source>
        <dbReference type="SAM" id="MobiDB-lite"/>
    </source>
</evidence>